<protein>
    <submittedName>
        <fullName evidence="1">Uncharacterized protein</fullName>
    </submittedName>
</protein>
<dbReference type="SUPFAM" id="SSF56059">
    <property type="entry name" value="Glutathione synthetase ATP-binding domain-like"/>
    <property type="match status" value="1"/>
</dbReference>
<comment type="caution">
    <text evidence="1">The sequence shown here is derived from an EMBL/GenBank/DDBJ whole genome shotgun (WGS) entry which is preliminary data.</text>
</comment>
<dbReference type="EMBL" id="JBFXLS010000085">
    <property type="protein sequence ID" value="KAL2818235.1"/>
    <property type="molecule type" value="Genomic_DNA"/>
</dbReference>
<evidence type="ECO:0000313" key="1">
    <source>
        <dbReference type="EMBL" id="KAL2818235.1"/>
    </source>
</evidence>
<proteinExistence type="predicted"/>
<evidence type="ECO:0000313" key="2">
    <source>
        <dbReference type="Proteomes" id="UP001610335"/>
    </source>
</evidence>
<sequence length="495" mass="55944">MGSIGPLSHKPQICLQASANADAQILAANARRDDRISDRDAYLSRLLGYTGGEQTLPYPLNFLCPHPVIIPSQFLTELEDFHVALSRALTNIVQRWYADKEAALSSRMPLKGHEEQLLQWIYQCSEKNIFPTYEGHQGNWRPDLLLPTNDPGGFSVCEINARFSSNGIDLTAWIYKSLERSAIKPSWLDVAADPDHMLDSYFDLFNPTLPMHCVRAKEDTRLVQWWMNFAEERTGMRPRTVAPDDLRLVPDSASPTGYTLHCKLDSEAPSSIDGGAEGLERIHQVRLQLFLDEFALLPPELQQHLALCSSQDIRTMLLIHDKRMLGVLLQELDDLVMKHHILSKEQADLLRKRVIPTFIPGSKELHELIDKYHQGNVSKNKFILKPIRSGRGEGILFGDDLTVSEWEAILADLQKPGLISERPLYVVQPLIEQASTEMFLDEEMMVQRCQLVGTYHSVHGEFVALGAWRIGVSSERTTNMANGRAWKSGSMVLKD</sequence>
<gene>
    <name evidence="1" type="ORF">BDW59DRAFT_181931</name>
</gene>
<accession>A0ABR4HS81</accession>
<dbReference type="Proteomes" id="UP001610335">
    <property type="component" value="Unassembled WGS sequence"/>
</dbReference>
<organism evidence="1 2">
    <name type="scientific">Aspergillus cavernicola</name>
    <dbReference type="NCBI Taxonomy" id="176166"/>
    <lineage>
        <taxon>Eukaryota</taxon>
        <taxon>Fungi</taxon>
        <taxon>Dikarya</taxon>
        <taxon>Ascomycota</taxon>
        <taxon>Pezizomycotina</taxon>
        <taxon>Eurotiomycetes</taxon>
        <taxon>Eurotiomycetidae</taxon>
        <taxon>Eurotiales</taxon>
        <taxon>Aspergillaceae</taxon>
        <taxon>Aspergillus</taxon>
        <taxon>Aspergillus subgen. Nidulantes</taxon>
    </lineage>
</organism>
<reference evidence="1 2" key="1">
    <citation type="submission" date="2024-07" db="EMBL/GenBank/DDBJ databases">
        <title>Section-level genome sequencing and comparative genomics of Aspergillus sections Usti and Cavernicolus.</title>
        <authorList>
            <consortium name="Lawrence Berkeley National Laboratory"/>
            <person name="Nybo J.L."/>
            <person name="Vesth T.C."/>
            <person name="Theobald S."/>
            <person name="Frisvad J.C."/>
            <person name="Larsen T.O."/>
            <person name="Kjaerboelling I."/>
            <person name="Rothschild-Mancinelli K."/>
            <person name="Lyhne E.K."/>
            <person name="Kogle M.E."/>
            <person name="Barry K."/>
            <person name="Clum A."/>
            <person name="Na H."/>
            <person name="Ledsgaard L."/>
            <person name="Lin J."/>
            <person name="Lipzen A."/>
            <person name="Kuo A."/>
            <person name="Riley R."/>
            <person name="Mondo S."/>
            <person name="LaButti K."/>
            <person name="Haridas S."/>
            <person name="Pangalinan J."/>
            <person name="Salamov A.A."/>
            <person name="Simmons B.A."/>
            <person name="Magnuson J.K."/>
            <person name="Chen J."/>
            <person name="Drula E."/>
            <person name="Henrissat B."/>
            <person name="Wiebenga A."/>
            <person name="Lubbers R.J."/>
            <person name="Gomes A.C."/>
            <person name="Makela M.R."/>
            <person name="Stajich J."/>
            <person name="Grigoriev I.V."/>
            <person name="Mortensen U.H."/>
            <person name="De vries R.P."/>
            <person name="Baker S.E."/>
            <person name="Andersen M.R."/>
        </authorList>
    </citation>
    <scope>NUCLEOTIDE SEQUENCE [LARGE SCALE GENOMIC DNA]</scope>
    <source>
        <strain evidence="1 2">CBS 600.67</strain>
    </source>
</reference>
<keyword evidence="2" id="KW-1185">Reference proteome</keyword>
<name>A0ABR4HS81_9EURO</name>